<name>A0A9P3LDF1_9APHY</name>
<dbReference type="InterPro" id="IPR041078">
    <property type="entry name" value="Plavaka"/>
</dbReference>
<dbReference type="OrthoDB" id="2418900at2759"/>
<organism evidence="2 3">
    <name type="scientific">Phanerochaete sordida</name>
    <dbReference type="NCBI Taxonomy" id="48140"/>
    <lineage>
        <taxon>Eukaryota</taxon>
        <taxon>Fungi</taxon>
        <taxon>Dikarya</taxon>
        <taxon>Basidiomycota</taxon>
        <taxon>Agaricomycotina</taxon>
        <taxon>Agaricomycetes</taxon>
        <taxon>Polyporales</taxon>
        <taxon>Phanerochaetaceae</taxon>
        <taxon>Phanerochaete</taxon>
    </lineage>
</organism>
<evidence type="ECO:0000313" key="2">
    <source>
        <dbReference type="EMBL" id="GJE90519.1"/>
    </source>
</evidence>
<dbReference type="EMBL" id="BPQB01000017">
    <property type="protein sequence ID" value="GJE90519.1"/>
    <property type="molecule type" value="Genomic_DNA"/>
</dbReference>
<comment type="caution">
    <text evidence="2">The sequence shown here is derived from an EMBL/GenBank/DDBJ whole genome shotgun (WGS) entry which is preliminary data.</text>
</comment>
<accession>A0A9P3LDF1</accession>
<protein>
    <submittedName>
        <fullName evidence="2">Uncharacterized protein</fullName>
    </submittedName>
</protein>
<feature type="compositionally biased region" description="Acidic residues" evidence="1">
    <location>
        <begin position="718"/>
        <end position="730"/>
    </location>
</feature>
<dbReference type="Pfam" id="PF18759">
    <property type="entry name" value="Plavaka"/>
    <property type="match status" value="1"/>
</dbReference>
<dbReference type="Proteomes" id="UP000703269">
    <property type="component" value="Unassembled WGS sequence"/>
</dbReference>
<gene>
    <name evidence="2" type="ORF">PsYK624_066590</name>
</gene>
<feature type="compositionally biased region" description="Basic and acidic residues" evidence="1">
    <location>
        <begin position="93"/>
        <end position="106"/>
    </location>
</feature>
<feature type="region of interest" description="Disordered" evidence="1">
    <location>
        <begin position="718"/>
        <end position="784"/>
    </location>
</feature>
<evidence type="ECO:0000313" key="3">
    <source>
        <dbReference type="Proteomes" id="UP000703269"/>
    </source>
</evidence>
<keyword evidence="3" id="KW-1185">Reference proteome</keyword>
<feature type="region of interest" description="Disordered" evidence="1">
    <location>
        <begin position="89"/>
        <end position="109"/>
    </location>
</feature>
<feature type="region of interest" description="Disordered" evidence="1">
    <location>
        <begin position="60"/>
        <end position="79"/>
    </location>
</feature>
<sequence length="1062" mass="119884">MDSFRCPSCLCSLPTEQGLASHIEQKAACRAAFDKHLEEKARELLAALRVEEAGINEDVPLAKRHRPTDSPLLEPLPNSLADLEPDDFLQLPSEHEPHSKRARVEDVPEDEEEEIEAGGIPLDPFVRRHPTAGATYGKCFNLFETLHRDRVKEGFGKNPWAPFEDEDEWKLAKFLLMSGMNQGDIDDYLKLNITRTRTSVSYKNKLSFFEKIDQLPRGGAEWECEMWEVEGDMLDANGNKEKEVLELWRRDPVECIKDLVSNPAFNDCIEYAPKRLFEDAFAEKPLISEMWTASWWEDIQEVLPEGATVAPVILASDKTQLSTFSGDKSAWPVYLSIGNIAKATRRSPSARAMVLVGYLPVTKLECFSENKRSQMRYQLFHDCMRSLLEPLIKAGTEGVDMECGDGFIRKVFPILAAYIADHPEQCLIACCQENHCPQCLVEPKKRGEPTEFERREPSSTLDKIQAALATDSLPAEMKAEGVRPVMPFWADLPHCDIFSCLTPDILHQLHKGMFKDHTVKWATACVSGDEKEVDQRFRTMSPHGDLRYFKKGISLISQWTGNEYKNMEKIFLGVIAGAADERVVVAVRAILDFIYYAHFEIHTSESLANLEAAWRTFHRSKQVFIDLGVRDNFDFAKLHSLGHYLRAILRLGSADGYNTEGPERLHIDFAKLGYRASNRKEFIRQMARWLDRREAVGRFEAYLEWLKVLPARSDESEDAFADADGVEGQEDTSPAVQGSRRACETSGPAIGTDDGEQVSGSFASHTRLSRDSRLAPTSKTQGRTVSLERETLAIRPTGYTIAKQPPFPRTSASQIATSYGAGRDFLYTLETYLRSVDTSHLTRSEVRALGNLAVRDDAEMAVYKQVKLHLPKMSQVSQKATTDTIRAVLDVPAQGLHAGTPAHFSTVLVVDKSQRGVGRDSIRHKDNPISDLRVAQIRVIFRPPTEFAGLVKHPLAFVQWFTPLRARDASVGMYSVARSTTVQVQQSSVISIDQIVRTCHLIPVFGRQLDRTWSPTNVLERCPRFYLNPYLRHSDFVLLRFLLDRWLAQKARLLTTGSRCSS</sequence>
<dbReference type="AlphaFoldDB" id="A0A9P3LDF1"/>
<reference evidence="2 3" key="1">
    <citation type="submission" date="2021-08" db="EMBL/GenBank/DDBJ databases">
        <title>Draft Genome Sequence of Phanerochaete sordida strain YK-624.</title>
        <authorList>
            <person name="Mori T."/>
            <person name="Dohra H."/>
            <person name="Suzuki T."/>
            <person name="Kawagishi H."/>
            <person name="Hirai H."/>
        </authorList>
    </citation>
    <scope>NUCLEOTIDE SEQUENCE [LARGE SCALE GENOMIC DNA]</scope>
    <source>
        <strain evidence="2 3">YK-624</strain>
    </source>
</reference>
<feature type="compositionally biased region" description="Polar residues" evidence="1">
    <location>
        <begin position="775"/>
        <end position="784"/>
    </location>
</feature>
<proteinExistence type="predicted"/>
<evidence type="ECO:0000256" key="1">
    <source>
        <dbReference type="SAM" id="MobiDB-lite"/>
    </source>
</evidence>